<sequence>MKIIIDDACYAYEKLFSNLGEVQAIPGKEINNENIKNADVLIIRSRTKANKTLLKNSNIKFIGSCVAGLDHIDQTYLANNNIAFHSAQGCNANSVAEFVMMNLINLADELNFNLKDKTIGIIGVGNVGKKLYKKCKIFGLKTLLNDPLRAKQEGSKNFVDLKTALGADIITVHTPLTKTGDYPTLNLINKTHQELLKNKIVINTARGGVINENMWQQTQTMANIIDCWENEPEININLQNNAFIATPHIAGHSIDAKLMGSFMIYQSLCAYLQQPQKIKFTDLLGVIKPINKQQTLRETFNEIYDFKKDTTVIKDLTKFEDYRRNYPNRYEWKHYSKELNSFFEKLIRNI</sequence>
<evidence type="ECO:0000313" key="7">
    <source>
        <dbReference type="EMBL" id="SFV55232.1"/>
    </source>
</evidence>
<dbReference type="InterPro" id="IPR036291">
    <property type="entry name" value="NAD(P)-bd_dom_sf"/>
</dbReference>
<dbReference type="InterPro" id="IPR006140">
    <property type="entry name" value="D-isomer_DH_NAD-bd"/>
</dbReference>
<evidence type="ECO:0000256" key="5">
    <source>
        <dbReference type="ARBA" id="ARBA00023096"/>
    </source>
</evidence>
<dbReference type="CDD" id="cd12158">
    <property type="entry name" value="ErythrP_dh"/>
    <property type="match status" value="1"/>
</dbReference>
<dbReference type="EMBL" id="FPHJ01000014">
    <property type="protein sequence ID" value="SFV55232.1"/>
    <property type="molecule type" value="Genomic_DNA"/>
</dbReference>
<gene>
    <name evidence="7" type="ORF">MNB_SUP05-5-346</name>
</gene>
<keyword evidence="5" id="KW-0664">Pyridoxine biosynthesis</keyword>
<dbReference type="GO" id="GO:0033711">
    <property type="term" value="F:4-phosphoerythronate dehydrogenase activity"/>
    <property type="evidence" value="ECO:0007669"/>
    <property type="project" value="UniProtKB-EC"/>
</dbReference>
<feature type="domain" description="D-isomer specific 2-hydroxyacid dehydrogenase NAD-binding" evidence="6">
    <location>
        <begin position="111"/>
        <end position="250"/>
    </location>
</feature>
<organism evidence="7">
    <name type="scientific">hydrothermal vent metagenome</name>
    <dbReference type="NCBI Taxonomy" id="652676"/>
    <lineage>
        <taxon>unclassified sequences</taxon>
        <taxon>metagenomes</taxon>
        <taxon>ecological metagenomes</taxon>
    </lineage>
</organism>
<dbReference type="SUPFAM" id="SSF52283">
    <property type="entry name" value="Formate/glycerate dehydrogenase catalytic domain-like"/>
    <property type="match status" value="1"/>
</dbReference>
<keyword evidence="4" id="KW-0520">NAD</keyword>
<name>A0A1W1BP29_9ZZZZ</name>
<dbReference type="Gene3D" id="3.30.1370.170">
    <property type="match status" value="1"/>
</dbReference>
<evidence type="ECO:0000256" key="2">
    <source>
        <dbReference type="ARBA" id="ARBA00022490"/>
    </source>
</evidence>
<evidence type="ECO:0000259" key="6">
    <source>
        <dbReference type="Pfam" id="PF02826"/>
    </source>
</evidence>
<dbReference type="HAMAP" id="MF_01825">
    <property type="entry name" value="PdxB"/>
    <property type="match status" value="1"/>
</dbReference>
<keyword evidence="3 7" id="KW-0560">Oxidoreductase</keyword>
<keyword evidence="2" id="KW-0963">Cytoplasm</keyword>
<dbReference type="InterPro" id="IPR020921">
    <property type="entry name" value="Erythronate-4-P_DHase"/>
</dbReference>
<dbReference type="GO" id="GO:0005737">
    <property type="term" value="C:cytoplasm"/>
    <property type="evidence" value="ECO:0007669"/>
    <property type="project" value="InterPro"/>
</dbReference>
<evidence type="ECO:0000256" key="1">
    <source>
        <dbReference type="ARBA" id="ARBA00005854"/>
    </source>
</evidence>
<accession>A0A1W1BP29</accession>
<reference evidence="7" key="1">
    <citation type="submission" date="2016-10" db="EMBL/GenBank/DDBJ databases">
        <authorList>
            <person name="de Groot N.N."/>
        </authorList>
    </citation>
    <scope>NUCLEOTIDE SEQUENCE</scope>
</reference>
<evidence type="ECO:0000256" key="3">
    <source>
        <dbReference type="ARBA" id="ARBA00023002"/>
    </source>
</evidence>
<dbReference type="Gene3D" id="3.40.50.720">
    <property type="entry name" value="NAD(P)-binding Rossmann-like Domain"/>
    <property type="match status" value="2"/>
</dbReference>
<dbReference type="InterPro" id="IPR050418">
    <property type="entry name" value="D-iso_2-hydroxyacid_DH_PdxB"/>
</dbReference>
<dbReference type="PANTHER" id="PTHR43761:SF1">
    <property type="entry name" value="D-ISOMER SPECIFIC 2-HYDROXYACID DEHYDROGENASE CATALYTIC DOMAIN-CONTAINING PROTEIN-RELATED"/>
    <property type="match status" value="1"/>
</dbReference>
<dbReference type="EC" id="1.1.1.290" evidence="7"/>
<dbReference type="GO" id="GO:0051287">
    <property type="term" value="F:NAD binding"/>
    <property type="evidence" value="ECO:0007669"/>
    <property type="project" value="InterPro"/>
</dbReference>
<dbReference type="InterPro" id="IPR038251">
    <property type="entry name" value="PdxB_dimer_sf"/>
</dbReference>
<proteinExistence type="inferred from homology"/>
<dbReference type="PANTHER" id="PTHR43761">
    <property type="entry name" value="D-ISOMER SPECIFIC 2-HYDROXYACID DEHYDROGENASE FAMILY PROTEIN (AFU_ORTHOLOGUE AFUA_1G13630)"/>
    <property type="match status" value="1"/>
</dbReference>
<protein>
    <submittedName>
        <fullName evidence="7">Erythronate-4-phosphate dehydrogenase</fullName>
        <ecNumber evidence="7">1.1.1.290</ecNumber>
    </submittedName>
</protein>
<dbReference type="GO" id="GO:0008615">
    <property type="term" value="P:pyridoxine biosynthetic process"/>
    <property type="evidence" value="ECO:0007669"/>
    <property type="project" value="UniProtKB-KW"/>
</dbReference>
<evidence type="ECO:0000256" key="4">
    <source>
        <dbReference type="ARBA" id="ARBA00023027"/>
    </source>
</evidence>
<dbReference type="SUPFAM" id="SSF51735">
    <property type="entry name" value="NAD(P)-binding Rossmann-fold domains"/>
    <property type="match status" value="1"/>
</dbReference>
<dbReference type="AlphaFoldDB" id="A0A1W1BP29"/>
<comment type="similarity">
    <text evidence="1">Belongs to the D-isomer specific 2-hydroxyacid dehydrogenase family.</text>
</comment>
<dbReference type="Pfam" id="PF02826">
    <property type="entry name" value="2-Hacid_dh_C"/>
    <property type="match status" value="1"/>
</dbReference>